<reference evidence="5 6" key="1">
    <citation type="submission" date="2016-10" db="EMBL/GenBank/DDBJ databases">
        <authorList>
            <person name="de Groot N.N."/>
        </authorList>
    </citation>
    <scope>NUCLEOTIDE SEQUENCE [LARGE SCALE GENOMIC DNA]</scope>
    <source>
        <strain evidence="5 6">JCM 11308</strain>
    </source>
</reference>
<keyword evidence="6" id="KW-1185">Reference proteome</keyword>
<evidence type="ECO:0000259" key="3">
    <source>
        <dbReference type="Pfam" id="PF00501"/>
    </source>
</evidence>
<dbReference type="GO" id="GO:0016878">
    <property type="term" value="F:acid-thiol ligase activity"/>
    <property type="evidence" value="ECO:0007669"/>
    <property type="project" value="UniProtKB-ARBA"/>
</dbReference>
<dbReference type="AlphaFoldDB" id="A0A1G6M8T9"/>
<dbReference type="Proteomes" id="UP000199417">
    <property type="component" value="Unassembled WGS sequence"/>
</dbReference>
<dbReference type="PANTHER" id="PTHR43767">
    <property type="entry name" value="LONG-CHAIN-FATTY-ACID--COA LIGASE"/>
    <property type="match status" value="1"/>
</dbReference>
<evidence type="ECO:0000259" key="4">
    <source>
        <dbReference type="Pfam" id="PF13193"/>
    </source>
</evidence>
<feature type="domain" description="AMP-dependent synthetase/ligase" evidence="3">
    <location>
        <begin position="22"/>
        <end position="387"/>
    </location>
</feature>
<dbReference type="NCBIfam" id="NF004837">
    <property type="entry name" value="PRK06187.1"/>
    <property type="match status" value="1"/>
</dbReference>
<dbReference type="PANTHER" id="PTHR43767:SF1">
    <property type="entry name" value="NONRIBOSOMAL PEPTIDE SYNTHASE PES1 (EUROFUNG)-RELATED"/>
    <property type="match status" value="1"/>
</dbReference>
<comment type="similarity">
    <text evidence="1">Belongs to the ATP-dependent AMP-binding enzyme family.</text>
</comment>
<dbReference type="RefSeq" id="WP_072844604.1">
    <property type="nucleotide sequence ID" value="NZ_FNAB01000001.1"/>
</dbReference>
<dbReference type="EMBL" id="FNAB01000001">
    <property type="protein sequence ID" value="SDC51714.1"/>
    <property type="molecule type" value="Genomic_DNA"/>
</dbReference>
<dbReference type="InterPro" id="IPR025110">
    <property type="entry name" value="AMP-bd_C"/>
</dbReference>
<organism evidence="5 6">
    <name type="scientific">Rhodococcus tukisamuensis</name>
    <dbReference type="NCBI Taxonomy" id="168276"/>
    <lineage>
        <taxon>Bacteria</taxon>
        <taxon>Bacillati</taxon>
        <taxon>Actinomycetota</taxon>
        <taxon>Actinomycetes</taxon>
        <taxon>Mycobacteriales</taxon>
        <taxon>Nocardiaceae</taxon>
        <taxon>Rhodococcus</taxon>
    </lineage>
</organism>
<dbReference type="InterPro" id="IPR000873">
    <property type="entry name" value="AMP-dep_synth/lig_dom"/>
</dbReference>
<dbReference type="InterPro" id="IPR020845">
    <property type="entry name" value="AMP-binding_CS"/>
</dbReference>
<dbReference type="InterPro" id="IPR042099">
    <property type="entry name" value="ANL_N_sf"/>
</dbReference>
<keyword evidence="2" id="KW-0436">Ligase</keyword>
<dbReference type="STRING" id="168276.SAMN05444580_10191"/>
<dbReference type="Pfam" id="PF00501">
    <property type="entry name" value="AMP-binding"/>
    <property type="match status" value="1"/>
</dbReference>
<protein>
    <submittedName>
        <fullName evidence="5">Fatty-acyl-CoA synthase</fullName>
    </submittedName>
</protein>
<dbReference type="Gene3D" id="3.30.300.30">
    <property type="match status" value="1"/>
</dbReference>
<dbReference type="InterPro" id="IPR050237">
    <property type="entry name" value="ATP-dep_AMP-bd_enzyme"/>
</dbReference>
<dbReference type="SUPFAM" id="SSF56801">
    <property type="entry name" value="Acetyl-CoA synthetase-like"/>
    <property type="match status" value="1"/>
</dbReference>
<evidence type="ECO:0000256" key="1">
    <source>
        <dbReference type="ARBA" id="ARBA00006432"/>
    </source>
</evidence>
<accession>A0A1G6M8T9</accession>
<dbReference type="Pfam" id="PF13193">
    <property type="entry name" value="AMP-binding_C"/>
    <property type="match status" value="1"/>
</dbReference>
<dbReference type="CDD" id="cd17631">
    <property type="entry name" value="FACL_FadD13-like"/>
    <property type="match status" value="1"/>
</dbReference>
<feature type="domain" description="AMP-binding enzyme C-terminal" evidence="4">
    <location>
        <begin position="437"/>
        <end position="513"/>
    </location>
</feature>
<sequence length="528" mass="56121">MGTENDELGLARKQHWVNQVARHAFERGDLPAIVFGDRRITWAELQQRVVAVSAALAERGVGRGDRVALLMGNQAEYIEIIIAANRIGAIAVPINFRLSVGEVAFTLDNSGSVVLFVDKQANATGIAACAEAEGQVLVFQVGEGIDESAGGATPYDVLVAHPGSGASIAVTEESEPALLMYTSGTTGRPKGAVLTHRNLAAQAATNVMAFRFEMHDEVSLCAAPLFHIGTLGLAAPAILMGATVVVMPSVSFDAGALLDVAERERVTSTFLVPTQWQAVCDEQERVPRDLSRLRVSSWGAAPASDTLLRKMGEVLPGAASLALFGQTEMSPVTCVLEAKDSRRKLGSVGRPVPGVWARIVDPDMVDVQPGEVGEIVYRGPGLMSGYWNNPEATAQAFAGGWFHSGDLVRMDDEGFIYVVDRAKDMIISGGENIYCAEVENALAGHPDIAEVAVIGRAHSTWGETPVAVVALKQGAADLTIEELRTWAGERLARYKLPTDLVVVDSLPRNASGKVTKNVLRTPAVTLPA</sequence>
<dbReference type="Gene3D" id="3.40.50.12780">
    <property type="entry name" value="N-terminal domain of ligase-like"/>
    <property type="match status" value="1"/>
</dbReference>
<evidence type="ECO:0000256" key="2">
    <source>
        <dbReference type="ARBA" id="ARBA00022598"/>
    </source>
</evidence>
<dbReference type="PROSITE" id="PS00455">
    <property type="entry name" value="AMP_BINDING"/>
    <property type="match status" value="1"/>
</dbReference>
<name>A0A1G6M8T9_9NOCA</name>
<dbReference type="FunFam" id="3.30.300.30:FF:000008">
    <property type="entry name" value="2,3-dihydroxybenzoate-AMP ligase"/>
    <property type="match status" value="1"/>
</dbReference>
<dbReference type="InterPro" id="IPR045851">
    <property type="entry name" value="AMP-bd_C_sf"/>
</dbReference>
<gene>
    <name evidence="5" type="ORF">SAMN05444580_10191</name>
</gene>
<evidence type="ECO:0000313" key="5">
    <source>
        <dbReference type="EMBL" id="SDC51714.1"/>
    </source>
</evidence>
<proteinExistence type="inferred from homology"/>
<evidence type="ECO:0000313" key="6">
    <source>
        <dbReference type="Proteomes" id="UP000199417"/>
    </source>
</evidence>